<comment type="caution">
    <text evidence="1">The sequence shown here is derived from an EMBL/GenBank/DDBJ whole genome shotgun (WGS) entry which is preliminary data.</text>
</comment>
<dbReference type="Proteomes" id="UP000049077">
    <property type="component" value="Unassembled WGS sequence"/>
</dbReference>
<protein>
    <submittedName>
        <fullName evidence="1">Uncharacterized protein</fullName>
    </submittedName>
</protein>
<organism evidence="1 2">
    <name type="scientific">Vibrio crassostreae</name>
    <dbReference type="NCBI Taxonomy" id="246167"/>
    <lineage>
        <taxon>Bacteria</taxon>
        <taxon>Pseudomonadati</taxon>
        <taxon>Pseudomonadota</taxon>
        <taxon>Gammaproteobacteria</taxon>
        <taxon>Vibrionales</taxon>
        <taxon>Vibrionaceae</taxon>
        <taxon>Vibrio</taxon>
    </lineage>
</organism>
<proteinExistence type="predicted"/>
<dbReference type="EMBL" id="CCJX01000079">
    <property type="protein sequence ID" value="CDT24579.1"/>
    <property type="molecule type" value="Genomic_DNA"/>
</dbReference>
<reference evidence="1 2" key="1">
    <citation type="submission" date="2014-06" db="EMBL/GenBank/DDBJ databases">
        <authorList>
            <person name="Le Roux F."/>
        </authorList>
    </citation>
    <scope>NUCLEOTIDE SEQUENCE [LARGE SCALE GENOMIC DNA]</scope>
    <source>
        <strain evidence="1 2">J5-4</strain>
    </source>
</reference>
<name>A0ABM9QSB1_9VIBR</name>
<evidence type="ECO:0000313" key="1">
    <source>
        <dbReference type="EMBL" id="CDT24579.1"/>
    </source>
</evidence>
<gene>
    <name evidence="1" type="ORF">VCR4J5_170066</name>
</gene>
<evidence type="ECO:0000313" key="2">
    <source>
        <dbReference type="Proteomes" id="UP000049077"/>
    </source>
</evidence>
<keyword evidence="2" id="KW-1185">Reference proteome</keyword>
<sequence length="42" mass="4818">MAMSKALLDEDFPVSYNHGHSYVFHVSFPCTLKSTLNKMNQE</sequence>
<accession>A0ABM9QSB1</accession>